<dbReference type="PANTHER" id="PTHR43031">
    <property type="entry name" value="FAD-DEPENDENT OXIDOREDUCTASE"/>
    <property type="match status" value="1"/>
</dbReference>
<dbReference type="PROSITE" id="PS50206">
    <property type="entry name" value="RHODANESE_3"/>
    <property type="match status" value="1"/>
</dbReference>
<dbReference type="EMBL" id="NGKC01000002">
    <property type="protein sequence ID" value="RSU13921.1"/>
    <property type="molecule type" value="Genomic_DNA"/>
</dbReference>
<dbReference type="InterPro" id="IPR050229">
    <property type="entry name" value="GlpE_sulfurtransferase"/>
</dbReference>
<accession>A0A430B0Z3</accession>
<name>A0A430B0Z3_9ENTE</name>
<sequence>MYQSISPDEFEQIEKRNDIHIIDVREADEFAAGHIPQAQSLPLSELVARYSDTLDKELPYYLICLSGSRSAQAAAFLGNEGYQVTNVMGGMFSWRGEIEVG</sequence>
<proteinExistence type="predicted"/>
<dbReference type="CDD" id="cd00158">
    <property type="entry name" value="RHOD"/>
    <property type="match status" value="1"/>
</dbReference>
<dbReference type="RefSeq" id="WP_126812352.1">
    <property type="nucleotide sequence ID" value="NZ_NGKC01000002.1"/>
</dbReference>
<organism evidence="2 3">
    <name type="scientific">Vagococcus acidifermentans</name>
    <dbReference type="NCBI Taxonomy" id="564710"/>
    <lineage>
        <taxon>Bacteria</taxon>
        <taxon>Bacillati</taxon>
        <taxon>Bacillota</taxon>
        <taxon>Bacilli</taxon>
        <taxon>Lactobacillales</taxon>
        <taxon>Enterococcaceae</taxon>
        <taxon>Vagococcus</taxon>
    </lineage>
</organism>
<dbReference type="SMART" id="SM00450">
    <property type="entry name" value="RHOD"/>
    <property type="match status" value="1"/>
</dbReference>
<reference evidence="2 3" key="1">
    <citation type="submission" date="2017-05" db="EMBL/GenBank/DDBJ databases">
        <title>Vagococcus spp. assemblies.</title>
        <authorList>
            <person name="Gulvik C.A."/>
        </authorList>
    </citation>
    <scope>NUCLEOTIDE SEQUENCE [LARGE SCALE GENOMIC DNA]</scope>
    <source>
        <strain evidence="2 3">LMG 24798</strain>
    </source>
</reference>
<dbReference type="PANTHER" id="PTHR43031:SF17">
    <property type="entry name" value="SULFURTRANSFERASE YTWF-RELATED"/>
    <property type="match status" value="1"/>
</dbReference>
<comment type="caution">
    <text evidence="2">The sequence shown here is derived from an EMBL/GenBank/DDBJ whole genome shotgun (WGS) entry which is preliminary data.</text>
</comment>
<dbReference type="Pfam" id="PF00581">
    <property type="entry name" value="Rhodanese"/>
    <property type="match status" value="1"/>
</dbReference>
<keyword evidence="3" id="KW-1185">Reference proteome</keyword>
<dbReference type="Gene3D" id="3.40.250.10">
    <property type="entry name" value="Rhodanese-like domain"/>
    <property type="match status" value="1"/>
</dbReference>
<dbReference type="AlphaFoldDB" id="A0A430B0Z3"/>
<dbReference type="InterPro" id="IPR001763">
    <property type="entry name" value="Rhodanese-like_dom"/>
</dbReference>
<evidence type="ECO:0000313" key="2">
    <source>
        <dbReference type="EMBL" id="RSU13921.1"/>
    </source>
</evidence>
<dbReference type="SUPFAM" id="SSF52821">
    <property type="entry name" value="Rhodanese/Cell cycle control phosphatase"/>
    <property type="match status" value="1"/>
</dbReference>
<protein>
    <recommendedName>
        <fullName evidence="1">Rhodanese domain-containing protein</fullName>
    </recommendedName>
</protein>
<dbReference type="InterPro" id="IPR036873">
    <property type="entry name" value="Rhodanese-like_dom_sf"/>
</dbReference>
<feature type="domain" description="Rhodanese" evidence="1">
    <location>
        <begin position="15"/>
        <end position="99"/>
    </location>
</feature>
<evidence type="ECO:0000313" key="3">
    <source>
        <dbReference type="Proteomes" id="UP000286773"/>
    </source>
</evidence>
<dbReference type="Proteomes" id="UP000286773">
    <property type="component" value="Unassembled WGS sequence"/>
</dbReference>
<evidence type="ECO:0000259" key="1">
    <source>
        <dbReference type="PROSITE" id="PS50206"/>
    </source>
</evidence>
<gene>
    <name evidence="2" type="ORF">CBF27_03195</name>
</gene>
<dbReference type="OrthoDB" id="9800872at2"/>